<evidence type="ECO:0000313" key="6">
    <source>
        <dbReference type="EMBL" id="KAE9147441.1"/>
    </source>
</evidence>
<dbReference type="AlphaFoldDB" id="A0A6A3S1Q4"/>
<dbReference type="Proteomes" id="UP000441208">
    <property type="component" value="Unassembled WGS sequence"/>
</dbReference>
<evidence type="ECO:0000313" key="16">
    <source>
        <dbReference type="Proteomes" id="UP000460718"/>
    </source>
</evidence>
<dbReference type="Proteomes" id="UP000440367">
    <property type="component" value="Unassembled WGS sequence"/>
</dbReference>
<dbReference type="Proteomes" id="UP000437068">
    <property type="component" value="Unassembled WGS sequence"/>
</dbReference>
<accession>A0A6A3S1Q4</accession>
<evidence type="ECO:0000313" key="5">
    <source>
        <dbReference type="EMBL" id="KAE9119346.1"/>
    </source>
</evidence>
<dbReference type="EMBL" id="QXGF01000410">
    <property type="protein sequence ID" value="KAE8940657.1"/>
    <property type="molecule type" value="Genomic_DNA"/>
</dbReference>
<evidence type="ECO:0000313" key="7">
    <source>
        <dbReference type="EMBL" id="KAE9218126.1"/>
    </source>
</evidence>
<evidence type="ECO:0000313" key="17">
    <source>
        <dbReference type="Proteomes" id="UP000488956"/>
    </source>
</evidence>
<evidence type="ECO:0000313" key="15">
    <source>
        <dbReference type="Proteomes" id="UP000441208"/>
    </source>
</evidence>
<evidence type="ECO:0000256" key="1">
    <source>
        <dbReference type="SAM" id="SignalP"/>
    </source>
</evidence>
<evidence type="ECO:0000313" key="8">
    <source>
        <dbReference type="EMBL" id="KAE9247674.1"/>
    </source>
</evidence>
<evidence type="ECO:0008006" key="18">
    <source>
        <dbReference type="Google" id="ProtNLM"/>
    </source>
</evidence>
<reference evidence="10 11" key="1">
    <citation type="submission" date="2018-08" db="EMBL/GenBank/DDBJ databases">
        <title>Genomic investigation of the strawberry pathogen Phytophthora fragariae indicates pathogenicity is determined by transcriptional variation in three key races.</title>
        <authorList>
            <person name="Adams T.M."/>
            <person name="Armitage A.D."/>
            <person name="Sobczyk M.K."/>
            <person name="Bates H.J."/>
            <person name="Dunwell J.M."/>
            <person name="Nellist C.F."/>
            <person name="Harrison R.J."/>
        </authorList>
    </citation>
    <scope>NUCLEOTIDE SEQUENCE [LARGE SCALE GENOMIC DNA]</scope>
    <source>
        <strain evidence="9 12">A4</strain>
        <strain evidence="8 13">BC-1</strain>
        <strain evidence="7 11">NOV-27</strain>
        <strain evidence="6 14">NOV-5</strain>
        <strain evidence="4 15">NOV-71</strain>
        <strain evidence="2 10">NOV-9</strain>
        <strain evidence="5 17">ONT-3</strain>
        <strain evidence="3 16">SCRP245</strain>
    </source>
</reference>
<dbReference type="EMBL" id="QXGB01000355">
    <property type="protein sequence ID" value="KAE9218126.1"/>
    <property type="molecule type" value="Genomic_DNA"/>
</dbReference>
<protein>
    <recommendedName>
        <fullName evidence="18">Secreted protein</fullName>
    </recommendedName>
</protein>
<evidence type="ECO:0000313" key="2">
    <source>
        <dbReference type="EMBL" id="KAE8940657.1"/>
    </source>
</evidence>
<dbReference type="EMBL" id="QXFW01001197">
    <property type="protein sequence ID" value="KAE8994819.1"/>
    <property type="molecule type" value="Genomic_DNA"/>
</dbReference>
<dbReference type="EMBL" id="QXGA01000348">
    <property type="protein sequence ID" value="KAE9147441.1"/>
    <property type="molecule type" value="Genomic_DNA"/>
</dbReference>
<dbReference type="EMBL" id="QXGD01000210">
    <property type="protein sequence ID" value="KAE9247674.1"/>
    <property type="molecule type" value="Genomic_DNA"/>
</dbReference>
<dbReference type="EMBL" id="QXFX01000347">
    <property type="protein sequence ID" value="KAE9119346.1"/>
    <property type="molecule type" value="Genomic_DNA"/>
</dbReference>
<sequence length="89" mass="10344">MHGLVHFLVHLVFRRHCQAQQILDVRLFAEQQRPATNRTQPSLCRWTFRSACLPTTNLAAMLRSRPWFSVGWLRALRRSVGRFSLAGGR</sequence>
<dbReference type="Proteomes" id="UP000433483">
    <property type="component" value="Unassembled WGS sequence"/>
</dbReference>
<evidence type="ECO:0000313" key="12">
    <source>
        <dbReference type="Proteomes" id="UP000437068"/>
    </source>
</evidence>
<proteinExistence type="predicted"/>
<feature type="signal peptide" evidence="1">
    <location>
        <begin position="1"/>
        <end position="19"/>
    </location>
</feature>
<dbReference type="Proteomes" id="UP000460718">
    <property type="component" value="Unassembled WGS sequence"/>
</dbReference>
<keyword evidence="1" id="KW-0732">Signal</keyword>
<feature type="chain" id="PRO_5036165945" description="Secreted protein" evidence="1">
    <location>
        <begin position="20"/>
        <end position="89"/>
    </location>
</feature>
<dbReference type="Proteomes" id="UP000440732">
    <property type="component" value="Unassembled WGS sequence"/>
</dbReference>
<dbReference type="Proteomes" id="UP000488956">
    <property type="component" value="Unassembled WGS sequence"/>
</dbReference>
<dbReference type="EMBL" id="QXGE01000337">
    <property type="protein sequence ID" value="KAE9315506.1"/>
    <property type="molecule type" value="Genomic_DNA"/>
</dbReference>
<gene>
    <name evidence="9" type="ORF">PF001_g7760</name>
    <name evidence="8" type="ORF">PF002_g6156</name>
    <name evidence="7" type="ORF">PF005_g8393</name>
    <name evidence="6" type="ORF">PF006_g7880</name>
    <name evidence="4" type="ORF">PF007_g12972</name>
    <name evidence="2" type="ORF">PF009_g9538</name>
    <name evidence="5" type="ORF">PF010_g7905</name>
    <name evidence="3" type="ORF">PF011_g16583</name>
</gene>
<evidence type="ECO:0000313" key="14">
    <source>
        <dbReference type="Proteomes" id="UP000440732"/>
    </source>
</evidence>
<dbReference type="Proteomes" id="UP000429523">
    <property type="component" value="Unassembled WGS sequence"/>
</dbReference>
<name>A0A6A3S1Q4_9STRA</name>
<evidence type="ECO:0000313" key="3">
    <source>
        <dbReference type="EMBL" id="KAE8994819.1"/>
    </source>
</evidence>
<keyword evidence="11" id="KW-1185">Reference proteome</keyword>
<evidence type="ECO:0000313" key="4">
    <source>
        <dbReference type="EMBL" id="KAE9107625.1"/>
    </source>
</evidence>
<evidence type="ECO:0000313" key="10">
    <source>
        <dbReference type="Proteomes" id="UP000429523"/>
    </source>
</evidence>
<evidence type="ECO:0000313" key="9">
    <source>
        <dbReference type="EMBL" id="KAE9315506.1"/>
    </source>
</evidence>
<evidence type="ECO:0000313" key="11">
    <source>
        <dbReference type="Proteomes" id="UP000433483"/>
    </source>
</evidence>
<evidence type="ECO:0000313" key="13">
    <source>
        <dbReference type="Proteomes" id="UP000440367"/>
    </source>
</evidence>
<comment type="caution">
    <text evidence="4">The sequence shown here is derived from an EMBL/GenBank/DDBJ whole genome shotgun (WGS) entry which is preliminary data.</text>
</comment>
<organism evidence="4 15">
    <name type="scientific">Phytophthora fragariae</name>
    <dbReference type="NCBI Taxonomy" id="53985"/>
    <lineage>
        <taxon>Eukaryota</taxon>
        <taxon>Sar</taxon>
        <taxon>Stramenopiles</taxon>
        <taxon>Oomycota</taxon>
        <taxon>Peronosporomycetes</taxon>
        <taxon>Peronosporales</taxon>
        <taxon>Peronosporaceae</taxon>
        <taxon>Phytophthora</taxon>
    </lineage>
</organism>
<dbReference type="EMBL" id="QXFZ01000699">
    <property type="protein sequence ID" value="KAE9107625.1"/>
    <property type="molecule type" value="Genomic_DNA"/>
</dbReference>